<feature type="non-terminal residue" evidence="1">
    <location>
        <position position="34"/>
    </location>
</feature>
<organism evidence="1">
    <name type="scientific">Cooperia punctata</name>
    <name type="common">Nematode worm</name>
    <dbReference type="NCBI Taxonomy" id="96640"/>
    <lineage>
        <taxon>Eukaryota</taxon>
        <taxon>Metazoa</taxon>
        <taxon>Ecdysozoa</taxon>
        <taxon>Nematoda</taxon>
        <taxon>Chromadorea</taxon>
        <taxon>Rhabditida</taxon>
        <taxon>Rhabditina</taxon>
        <taxon>Rhabditomorpha</taxon>
        <taxon>Strongyloidea</taxon>
        <taxon>Trichostrongylidae</taxon>
        <taxon>Cooperia</taxon>
    </lineage>
</organism>
<accession>Q9BIP8</accession>
<protein>
    <submittedName>
        <fullName evidence="1">Activation associated secreted protein-like protein</fullName>
    </submittedName>
</protein>
<evidence type="ECO:0000313" key="1">
    <source>
        <dbReference type="EMBL" id="AAK35193.1"/>
    </source>
</evidence>
<reference evidence="1" key="1">
    <citation type="journal article" date="2002" name="Res. Vet. Sci.">
        <title>A family of activation associated secreted protein (ASP) homologues of Cooperia punctata.</title>
        <authorList>
            <person name="Yatsuda A.P."/>
            <person name="Eysker M."/>
            <person name="Vieira-Bressan M.C."/>
            <person name="De Vries E."/>
        </authorList>
    </citation>
    <scope>NUCLEOTIDE SEQUENCE</scope>
    <source>
        <strain evidence="1">Cp-ASPvar-15</strain>
    </source>
</reference>
<dbReference type="AlphaFoldDB" id="Q9BIP8"/>
<feature type="non-terminal residue" evidence="1">
    <location>
        <position position="1"/>
    </location>
</feature>
<dbReference type="EMBL" id="AF352708">
    <property type="protein sequence ID" value="AAK35193.1"/>
    <property type="molecule type" value="Genomic_DNA"/>
</dbReference>
<name>Q9BIP8_COOPU</name>
<sequence length="34" mass="3893">SVDDWYIELTNYGITTDFKISMDNAAHTGHYSQV</sequence>
<proteinExistence type="predicted"/>